<dbReference type="OrthoDB" id="2364201at2"/>
<name>A0A417YBI7_9BACI</name>
<dbReference type="EMBL" id="QWEH01000016">
    <property type="protein sequence ID" value="RHW30053.1"/>
    <property type="molecule type" value="Genomic_DNA"/>
</dbReference>
<dbReference type="InterPro" id="IPR029442">
    <property type="entry name" value="GyrI-like"/>
</dbReference>
<dbReference type="InterPro" id="IPR011256">
    <property type="entry name" value="Reg_factor_effector_dom_sf"/>
</dbReference>
<dbReference type="SUPFAM" id="SSF55136">
    <property type="entry name" value="Probable bacterial effector-binding domain"/>
    <property type="match status" value="1"/>
</dbReference>
<sequence>MKNFHYEIKKLPAYRAMGIKCDVAFTEMKKIKDVIQSGINRVDELEYAVNKDTRLGFSYHIRSDGFVYYSAYEVREEQQLPEDMVEIHVPEMTYLATKHDGGSIEETYGKIMEWLNENEYIVFKEQGVDYYDDLPIKHEKYPIDVDTRDPHFEILIPIEKL</sequence>
<dbReference type="Pfam" id="PF06445">
    <property type="entry name" value="GyrI-like"/>
    <property type="match status" value="1"/>
</dbReference>
<proteinExistence type="predicted"/>
<evidence type="ECO:0000259" key="1">
    <source>
        <dbReference type="SMART" id="SM00871"/>
    </source>
</evidence>
<dbReference type="AlphaFoldDB" id="A0A417YBI7"/>
<feature type="domain" description="AraC effector-binding" evidence="1">
    <location>
        <begin position="4"/>
        <end position="159"/>
    </location>
</feature>
<protein>
    <submittedName>
        <fullName evidence="2">AraC family transcriptional regulator</fullName>
    </submittedName>
</protein>
<keyword evidence="3" id="KW-1185">Reference proteome</keyword>
<comment type="caution">
    <text evidence="2">The sequence shown here is derived from an EMBL/GenBank/DDBJ whole genome shotgun (WGS) entry which is preliminary data.</text>
</comment>
<evidence type="ECO:0000313" key="3">
    <source>
        <dbReference type="Proteomes" id="UP000285456"/>
    </source>
</evidence>
<dbReference type="RefSeq" id="WP_118890102.1">
    <property type="nucleotide sequence ID" value="NZ_JAUOPF010000004.1"/>
</dbReference>
<dbReference type="Gene3D" id="3.20.80.10">
    <property type="entry name" value="Regulatory factor, effector binding domain"/>
    <property type="match status" value="1"/>
</dbReference>
<dbReference type="InterPro" id="IPR010499">
    <property type="entry name" value="AraC_E-bd"/>
</dbReference>
<organism evidence="2 3">
    <name type="scientific">Oceanobacillus profundus</name>
    <dbReference type="NCBI Taxonomy" id="372463"/>
    <lineage>
        <taxon>Bacteria</taxon>
        <taxon>Bacillati</taxon>
        <taxon>Bacillota</taxon>
        <taxon>Bacilli</taxon>
        <taxon>Bacillales</taxon>
        <taxon>Bacillaceae</taxon>
        <taxon>Oceanobacillus</taxon>
    </lineage>
</organism>
<dbReference type="Proteomes" id="UP000285456">
    <property type="component" value="Unassembled WGS sequence"/>
</dbReference>
<reference evidence="2 3" key="1">
    <citation type="journal article" date="2007" name="Int. J. Syst. Evol. Microbiol.">
        <title>Oceanobacillus profundus sp. nov., isolated from a deep-sea sediment core.</title>
        <authorList>
            <person name="Kim Y.G."/>
            <person name="Choi D.H."/>
            <person name="Hyun S."/>
            <person name="Cho B.C."/>
        </authorList>
    </citation>
    <scope>NUCLEOTIDE SEQUENCE [LARGE SCALE GENOMIC DNA]</scope>
    <source>
        <strain evidence="2 3">DSM 18246</strain>
    </source>
</reference>
<accession>A0A417YBI7</accession>
<dbReference type="SMART" id="SM00871">
    <property type="entry name" value="AraC_E_bind"/>
    <property type="match status" value="1"/>
</dbReference>
<evidence type="ECO:0000313" key="2">
    <source>
        <dbReference type="EMBL" id="RHW30053.1"/>
    </source>
</evidence>
<gene>
    <name evidence="2" type="ORF">D1B32_18440</name>
</gene>